<evidence type="ECO:0000313" key="3">
    <source>
        <dbReference type="Proteomes" id="UP000011116"/>
    </source>
</evidence>
<protein>
    <submittedName>
        <fullName evidence="2">Uncharacterized protein</fullName>
    </submittedName>
</protein>
<feature type="compositionally biased region" description="Basic residues" evidence="1">
    <location>
        <begin position="309"/>
        <end position="324"/>
    </location>
</feature>
<feature type="compositionally biased region" description="Basic residues" evidence="1">
    <location>
        <begin position="174"/>
        <end position="198"/>
    </location>
</feature>
<evidence type="ECO:0000313" key="2">
    <source>
        <dbReference type="EnsemblPlants" id="HORVU.MOREX.r3.5HG0497110.1.CDS1"/>
    </source>
</evidence>
<feature type="region of interest" description="Disordered" evidence="1">
    <location>
        <begin position="121"/>
        <end position="198"/>
    </location>
</feature>
<feature type="compositionally biased region" description="Basic and acidic residues" evidence="1">
    <location>
        <begin position="72"/>
        <end position="83"/>
    </location>
</feature>
<accession>A0A8I6Y4K0</accession>
<feature type="region of interest" description="Disordered" evidence="1">
    <location>
        <begin position="244"/>
        <end position="340"/>
    </location>
</feature>
<feature type="compositionally biased region" description="Basic and acidic residues" evidence="1">
    <location>
        <begin position="130"/>
        <end position="143"/>
    </location>
</feature>
<feature type="compositionally biased region" description="Acidic residues" evidence="1">
    <location>
        <begin position="1"/>
        <end position="10"/>
    </location>
</feature>
<sequence length="364" mass="40766">MGADGEALDPGEERDGAPDAAVVGGREVVVAEHDAAGAQHGPCQVDVRPRRVEVVAGVHLDEVRVDAPPAQRPERGRRGEGQRQHRGRGLGPRGEHVGHELWQQQSVAVALLRDVAAEAAAEGRPAAEVVHAEDGREQREVPGHGRHVQRRCAQERAQLHDHVRPHLLDQLREHRPRRPPPARPRRRRVQQRRGVRRREARVRALAVEQLIKKRLHHVLGRHRLPALVPEPEQVVRRRARVARARAVRRGGDAGGGSGEVRGVRPYDSLRRLGRGRAGGRRDDAERVANREDDEEGGDPREVRPEPGRHARRRRCRRRRTRLHDHARTPARGSSCWMSGLSTGKNLNFRSGSWRLVGDTAFIDG</sequence>
<reference evidence="2" key="2">
    <citation type="submission" date="2020-10" db="EMBL/GenBank/DDBJ databases">
        <authorList>
            <person name="Scholz U."/>
            <person name="Mascher M."/>
            <person name="Fiebig A."/>
        </authorList>
    </citation>
    <scope>NUCLEOTIDE SEQUENCE [LARGE SCALE GENOMIC DNA]</scope>
    <source>
        <strain evidence="2">cv. Morex</strain>
    </source>
</reference>
<feature type="region of interest" description="Disordered" evidence="1">
    <location>
        <begin position="63"/>
        <end position="95"/>
    </location>
</feature>
<dbReference type="Gramene" id="HORVU.MOREX.r3.5HG0497110.1">
    <property type="protein sequence ID" value="HORVU.MOREX.r3.5HG0497110.1.CDS1"/>
    <property type="gene ID" value="HORVU.MOREX.r3.5HG0497110"/>
</dbReference>
<feature type="compositionally biased region" description="Basic and acidic residues" evidence="1">
    <location>
        <begin position="261"/>
        <end position="270"/>
    </location>
</feature>
<dbReference type="Proteomes" id="UP000011116">
    <property type="component" value="Chromosome 5H"/>
</dbReference>
<feature type="compositionally biased region" description="Basic and acidic residues" evidence="1">
    <location>
        <begin position="297"/>
        <end position="308"/>
    </location>
</feature>
<feature type="compositionally biased region" description="Basic and acidic residues" evidence="1">
    <location>
        <begin position="279"/>
        <end position="290"/>
    </location>
</feature>
<reference evidence="3" key="1">
    <citation type="journal article" date="2012" name="Nature">
        <title>A physical, genetic and functional sequence assembly of the barley genome.</title>
        <authorList>
            <consortium name="The International Barley Genome Sequencing Consortium"/>
            <person name="Mayer K.F."/>
            <person name="Waugh R."/>
            <person name="Brown J.W."/>
            <person name="Schulman A."/>
            <person name="Langridge P."/>
            <person name="Platzer M."/>
            <person name="Fincher G.B."/>
            <person name="Muehlbauer G.J."/>
            <person name="Sato K."/>
            <person name="Close T.J."/>
            <person name="Wise R.P."/>
            <person name="Stein N."/>
        </authorList>
    </citation>
    <scope>NUCLEOTIDE SEQUENCE [LARGE SCALE GENOMIC DNA]</scope>
    <source>
        <strain evidence="3">cv. Morex</strain>
    </source>
</reference>
<feature type="region of interest" description="Disordered" evidence="1">
    <location>
        <begin position="1"/>
        <end position="21"/>
    </location>
</feature>
<evidence type="ECO:0000256" key="1">
    <source>
        <dbReference type="SAM" id="MobiDB-lite"/>
    </source>
</evidence>
<keyword evidence="3" id="KW-1185">Reference proteome</keyword>
<name>A0A8I6Y4K0_HORVV</name>
<feature type="compositionally biased region" description="Basic and acidic residues" evidence="1">
    <location>
        <begin position="152"/>
        <end position="173"/>
    </location>
</feature>
<proteinExistence type="predicted"/>
<organism evidence="2 3">
    <name type="scientific">Hordeum vulgare subsp. vulgare</name>
    <name type="common">Domesticated barley</name>
    <dbReference type="NCBI Taxonomy" id="112509"/>
    <lineage>
        <taxon>Eukaryota</taxon>
        <taxon>Viridiplantae</taxon>
        <taxon>Streptophyta</taxon>
        <taxon>Embryophyta</taxon>
        <taxon>Tracheophyta</taxon>
        <taxon>Spermatophyta</taxon>
        <taxon>Magnoliopsida</taxon>
        <taxon>Liliopsida</taxon>
        <taxon>Poales</taxon>
        <taxon>Poaceae</taxon>
        <taxon>BOP clade</taxon>
        <taxon>Pooideae</taxon>
        <taxon>Triticodae</taxon>
        <taxon>Triticeae</taxon>
        <taxon>Hordeinae</taxon>
        <taxon>Hordeum</taxon>
    </lineage>
</organism>
<reference evidence="2" key="3">
    <citation type="submission" date="2022-01" db="UniProtKB">
        <authorList>
            <consortium name="EnsemblPlants"/>
        </authorList>
    </citation>
    <scope>IDENTIFICATION</scope>
    <source>
        <strain evidence="2">subsp. vulgare</strain>
    </source>
</reference>
<dbReference type="EnsemblPlants" id="HORVU.MOREX.r3.5HG0497110.1">
    <property type="protein sequence ID" value="HORVU.MOREX.r3.5HG0497110.1.CDS1"/>
    <property type="gene ID" value="HORVU.MOREX.r3.5HG0497110"/>
</dbReference>
<dbReference type="AlphaFoldDB" id="A0A8I6Y4K0"/>
<dbReference type="Gramene" id="HORVU.MOREX.r2.5HG0412320.1">
    <property type="protein sequence ID" value="HORVU.MOREX.r2.5HG0412320.1.CDS.1"/>
    <property type="gene ID" value="HORVU.MOREX.r2.5HG0412320"/>
</dbReference>